<protein>
    <submittedName>
        <fullName evidence="1">Uncharacterized protein</fullName>
    </submittedName>
</protein>
<name>A0A2P2QIR9_RHIMU</name>
<dbReference type="AlphaFoldDB" id="A0A2P2QIR9"/>
<sequence>MLYAFSFSKYSVFHQLTTRFVKICFTASNKQYSGTRKW</sequence>
<proteinExistence type="predicted"/>
<dbReference type="EMBL" id="GGEC01086408">
    <property type="protein sequence ID" value="MBX66892.1"/>
    <property type="molecule type" value="Transcribed_RNA"/>
</dbReference>
<evidence type="ECO:0000313" key="1">
    <source>
        <dbReference type="EMBL" id="MBX66892.1"/>
    </source>
</evidence>
<reference evidence="1" key="1">
    <citation type="submission" date="2018-02" db="EMBL/GenBank/DDBJ databases">
        <title>Rhizophora mucronata_Transcriptome.</title>
        <authorList>
            <person name="Meera S.P."/>
            <person name="Sreeshan A."/>
            <person name="Augustine A."/>
        </authorList>
    </citation>
    <scope>NUCLEOTIDE SEQUENCE</scope>
    <source>
        <tissue evidence="1">Leaf</tissue>
    </source>
</reference>
<accession>A0A2P2QIR9</accession>
<organism evidence="1">
    <name type="scientific">Rhizophora mucronata</name>
    <name type="common">Asiatic mangrove</name>
    <dbReference type="NCBI Taxonomy" id="61149"/>
    <lineage>
        <taxon>Eukaryota</taxon>
        <taxon>Viridiplantae</taxon>
        <taxon>Streptophyta</taxon>
        <taxon>Embryophyta</taxon>
        <taxon>Tracheophyta</taxon>
        <taxon>Spermatophyta</taxon>
        <taxon>Magnoliopsida</taxon>
        <taxon>eudicotyledons</taxon>
        <taxon>Gunneridae</taxon>
        <taxon>Pentapetalae</taxon>
        <taxon>rosids</taxon>
        <taxon>fabids</taxon>
        <taxon>Malpighiales</taxon>
        <taxon>Rhizophoraceae</taxon>
        <taxon>Rhizophora</taxon>
    </lineage>
</organism>